<sequence length="149" mass="17483">MQQKEIINNDTLYQTSDYINREYIAKHQLEYKRIFEILLNKINYPVMFHCSSDKRYIAVVSSLVLAALGVNAQSIMENYRLINSSSNISPKSAYYFPAKSRKTIGTYEEFLNNFKKQIEKDYGSMNAYLEQEIELTKDDIVQLKELLLE</sequence>
<dbReference type="PANTHER" id="PTHR31126:SF1">
    <property type="entry name" value="TYROSINE SPECIFIC PROTEIN PHOSPHATASES DOMAIN-CONTAINING PROTEIN"/>
    <property type="match status" value="1"/>
</dbReference>
<dbReference type="Pfam" id="PF13350">
    <property type="entry name" value="Y_phosphatase3"/>
    <property type="match status" value="1"/>
</dbReference>
<evidence type="ECO:0000313" key="2">
    <source>
        <dbReference type="EMBL" id="KAA6348295.1"/>
    </source>
</evidence>
<gene>
    <name evidence="1" type="ORF">EZS27_004256</name>
    <name evidence="2" type="ORF">EZS27_004272</name>
</gene>
<protein>
    <recommendedName>
        <fullName evidence="3">Tyrosine-protein phosphatase</fullName>
    </recommendedName>
</protein>
<dbReference type="Gene3D" id="3.90.190.10">
    <property type="entry name" value="Protein tyrosine phosphatase superfamily"/>
    <property type="match status" value="1"/>
</dbReference>
<dbReference type="EMBL" id="SNRY01000072">
    <property type="protein sequence ID" value="KAA6348279.1"/>
    <property type="molecule type" value="Genomic_DNA"/>
</dbReference>
<dbReference type="AlphaFoldDB" id="A0A5J4ST22"/>
<dbReference type="SUPFAM" id="SSF52799">
    <property type="entry name" value="(Phosphotyrosine protein) phosphatases II"/>
    <property type="match status" value="1"/>
</dbReference>
<organism evidence="2">
    <name type="scientific">termite gut metagenome</name>
    <dbReference type="NCBI Taxonomy" id="433724"/>
    <lineage>
        <taxon>unclassified sequences</taxon>
        <taxon>metagenomes</taxon>
        <taxon>organismal metagenomes</taxon>
    </lineage>
</organism>
<accession>A0A5J4ST22</accession>
<dbReference type="EMBL" id="SNRY01000072">
    <property type="protein sequence ID" value="KAA6348295.1"/>
    <property type="molecule type" value="Genomic_DNA"/>
</dbReference>
<dbReference type="GO" id="GO:0004721">
    <property type="term" value="F:phosphoprotein phosphatase activity"/>
    <property type="evidence" value="ECO:0007669"/>
    <property type="project" value="InterPro"/>
</dbReference>
<comment type="caution">
    <text evidence="2">The sequence shown here is derived from an EMBL/GenBank/DDBJ whole genome shotgun (WGS) entry which is preliminary data.</text>
</comment>
<dbReference type="PANTHER" id="PTHR31126">
    <property type="entry name" value="TYROSINE-PROTEIN PHOSPHATASE"/>
    <property type="match status" value="1"/>
</dbReference>
<dbReference type="InterPro" id="IPR029021">
    <property type="entry name" value="Prot-tyrosine_phosphatase-like"/>
</dbReference>
<evidence type="ECO:0000313" key="1">
    <source>
        <dbReference type="EMBL" id="KAA6348279.1"/>
    </source>
</evidence>
<reference evidence="2" key="1">
    <citation type="submission" date="2019-03" db="EMBL/GenBank/DDBJ databases">
        <title>Single cell metagenomics reveals metabolic interactions within the superorganism composed of flagellate Streblomastix strix and complex community of Bacteroidetes bacteria on its surface.</title>
        <authorList>
            <person name="Treitli S.C."/>
            <person name="Kolisko M."/>
            <person name="Husnik F."/>
            <person name="Keeling P."/>
            <person name="Hampl V."/>
        </authorList>
    </citation>
    <scope>NUCLEOTIDE SEQUENCE</scope>
    <source>
        <strain evidence="2">STM</strain>
    </source>
</reference>
<name>A0A5J4ST22_9ZZZZ</name>
<proteinExistence type="predicted"/>
<evidence type="ECO:0008006" key="3">
    <source>
        <dbReference type="Google" id="ProtNLM"/>
    </source>
</evidence>
<dbReference type="InterPro" id="IPR026893">
    <property type="entry name" value="Tyr/Ser_Pase_IphP-type"/>
</dbReference>